<keyword evidence="3" id="KW-1185">Reference proteome</keyword>
<keyword evidence="1" id="KW-0732">Signal</keyword>
<organism evidence="2 3">
    <name type="scientific">Hypholoma sublateritium (strain FD-334 SS-4)</name>
    <dbReference type="NCBI Taxonomy" id="945553"/>
    <lineage>
        <taxon>Eukaryota</taxon>
        <taxon>Fungi</taxon>
        <taxon>Dikarya</taxon>
        <taxon>Basidiomycota</taxon>
        <taxon>Agaricomycotina</taxon>
        <taxon>Agaricomycetes</taxon>
        <taxon>Agaricomycetidae</taxon>
        <taxon>Agaricales</taxon>
        <taxon>Agaricineae</taxon>
        <taxon>Strophariaceae</taxon>
        <taxon>Hypholoma</taxon>
    </lineage>
</organism>
<reference evidence="3" key="1">
    <citation type="submission" date="2014-04" db="EMBL/GenBank/DDBJ databases">
        <title>Evolutionary Origins and Diversification of the Mycorrhizal Mutualists.</title>
        <authorList>
            <consortium name="DOE Joint Genome Institute"/>
            <consortium name="Mycorrhizal Genomics Consortium"/>
            <person name="Kohler A."/>
            <person name="Kuo A."/>
            <person name="Nagy L.G."/>
            <person name="Floudas D."/>
            <person name="Copeland A."/>
            <person name="Barry K.W."/>
            <person name="Cichocki N."/>
            <person name="Veneault-Fourrey C."/>
            <person name="LaButti K."/>
            <person name="Lindquist E.A."/>
            <person name="Lipzen A."/>
            <person name="Lundell T."/>
            <person name="Morin E."/>
            <person name="Murat C."/>
            <person name="Riley R."/>
            <person name="Ohm R."/>
            <person name="Sun H."/>
            <person name="Tunlid A."/>
            <person name="Henrissat B."/>
            <person name="Grigoriev I.V."/>
            <person name="Hibbett D.S."/>
            <person name="Martin F."/>
        </authorList>
    </citation>
    <scope>NUCLEOTIDE SEQUENCE [LARGE SCALE GENOMIC DNA]</scope>
    <source>
        <strain evidence="3">FD-334 SS-4</strain>
    </source>
</reference>
<dbReference type="AlphaFoldDB" id="A0A0D2P1Z0"/>
<proteinExistence type="predicted"/>
<protein>
    <submittedName>
        <fullName evidence="2">Uncharacterized protein</fullName>
    </submittedName>
</protein>
<evidence type="ECO:0000313" key="3">
    <source>
        <dbReference type="Proteomes" id="UP000054270"/>
    </source>
</evidence>
<feature type="signal peptide" evidence="1">
    <location>
        <begin position="1"/>
        <end position="20"/>
    </location>
</feature>
<evidence type="ECO:0000313" key="2">
    <source>
        <dbReference type="EMBL" id="KJA14615.1"/>
    </source>
</evidence>
<accession>A0A0D2P1Z0</accession>
<name>A0A0D2P1Z0_HYPSF</name>
<sequence>MQFKIAITTFCLAIMPSVIAVPGLLPLDSVCTSDSQRLSKNCCGFIPTHKNCLPQGTVC</sequence>
<feature type="chain" id="PRO_5002248194" evidence="1">
    <location>
        <begin position="21"/>
        <end position="59"/>
    </location>
</feature>
<gene>
    <name evidence="2" type="ORF">HYPSUDRAFT_49009</name>
</gene>
<dbReference type="Proteomes" id="UP000054270">
    <property type="component" value="Unassembled WGS sequence"/>
</dbReference>
<dbReference type="EMBL" id="KN817672">
    <property type="protein sequence ID" value="KJA14615.1"/>
    <property type="molecule type" value="Genomic_DNA"/>
</dbReference>
<evidence type="ECO:0000256" key="1">
    <source>
        <dbReference type="SAM" id="SignalP"/>
    </source>
</evidence>